<dbReference type="Proteomes" id="UP000070133">
    <property type="component" value="Unassembled WGS sequence"/>
</dbReference>
<proteinExistence type="predicted"/>
<protein>
    <submittedName>
        <fullName evidence="2">Uncharacterized protein</fullName>
    </submittedName>
</protein>
<evidence type="ECO:0000256" key="1">
    <source>
        <dbReference type="SAM" id="MobiDB-lite"/>
    </source>
</evidence>
<accession>A0A139GU88</accession>
<evidence type="ECO:0000313" key="3">
    <source>
        <dbReference type="Proteomes" id="UP000070133"/>
    </source>
</evidence>
<gene>
    <name evidence="2" type="ORF">AC578_995</name>
</gene>
<feature type="region of interest" description="Disordered" evidence="1">
    <location>
        <begin position="37"/>
        <end position="56"/>
    </location>
</feature>
<sequence>MSVVLCCALSSDCLISEGVALTANSFKRIQIAQAMRVHSDRRPRSMHDPRRMKTDRRPLHHHCHICPANHYCMAATANRRLRPPHFSQSDEPQLSFSHVASGDKVD</sequence>
<dbReference type="AlphaFoldDB" id="A0A139GU88"/>
<dbReference type="EMBL" id="LFZN01000395">
    <property type="protein sequence ID" value="KXS93738.1"/>
    <property type="molecule type" value="Genomic_DNA"/>
</dbReference>
<keyword evidence="3" id="KW-1185">Reference proteome</keyword>
<reference evidence="2 3" key="1">
    <citation type="submission" date="2015-07" db="EMBL/GenBank/DDBJ databases">
        <title>Comparative genomics of the Sigatoka disease complex on banana suggests a link between parallel evolutionary changes in Pseudocercospora fijiensis and Pseudocercospora eumusae and increased virulence on the banana host.</title>
        <authorList>
            <person name="Chang T.-C."/>
            <person name="Salvucci A."/>
            <person name="Crous P.W."/>
            <person name="Stergiopoulos I."/>
        </authorList>
    </citation>
    <scope>NUCLEOTIDE SEQUENCE [LARGE SCALE GENOMIC DNA]</scope>
    <source>
        <strain evidence="2 3">CBS 114824</strain>
    </source>
</reference>
<evidence type="ECO:0000313" key="2">
    <source>
        <dbReference type="EMBL" id="KXS93738.1"/>
    </source>
</evidence>
<feature type="region of interest" description="Disordered" evidence="1">
    <location>
        <begin position="82"/>
        <end position="106"/>
    </location>
</feature>
<name>A0A139GU88_9PEZI</name>
<feature type="compositionally biased region" description="Polar residues" evidence="1">
    <location>
        <begin position="86"/>
        <end position="98"/>
    </location>
</feature>
<comment type="caution">
    <text evidence="2">The sequence shown here is derived from an EMBL/GenBank/DDBJ whole genome shotgun (WGS) entry which is preliminary data.</text>
</comment>
<organism evidence="2 3">
    <name type="scientific">Pseudocercospora eumusae</name>
    <dbReference type="NCBI Taxonomy" id="321146"/>
    <lineage>
        <taxon>Eukaryota</taxon>
        <taxon>Fungi</taxon>
        <taxon>Dikarya</taxon>
        <taxon>Ascomycota</taxon>
        <taxon>Pezizomycotina</taxon>
        <taxon>Dothideomycetes</taxon>
        <taxon>Dothideomycetidae</taxon>
        <taxon>Mycosphaerellales</taxon>
        <taxon>Mycosphaerellaceae</taxon>
        <taxon>Pseudocercospora</taxon>
    </lineage>
</organism>